<dbReference type="EMBL" id="AM426163">
    <property type="protein sequence ID" value="CAN62436.1"/>
    <property type="molecule type" value="Genomic_DNA"/>
</dbReference>
<evidence type="ECO:0000259" key="2">
    <source>
        <dbReference type="PROSITE" id="PS50878"/>
    </source>
</evidence>
<name>A5AGG3_VITVI</name>
<accession>A5AGG3</accession>
<feature type="domain" description="Reverse transcriptase" evidence="2">
    <location>
        <begin position="135"/>
        <end position="417"/>
    </location>
</feature>
<gene>
    <name evidence="3" type="ORF">VITISV_030068</name>
</gene>
<proteinExistence type="predicted"/>
<sequence>MTVHLSPAKAEGERKADCSARPHKDRSKERGEASMQRLQFAVNGGNSSDISHHTSRHIGTAGTKPLHIRDRFEVRDEMPSISSCSHTPPRLDWTDVFLPLHHELRYLQVEMGDRWRYKLVLTLENWVIDGDINLDFHENERFVPSVNSTFLVLIPKKRDAEDLRDFRPISLVGGRGLYKWLAKVLANRLKLMLAKVIFNAQNVFVEGRQIMNIVLIANETINSILKSKGGTILCKLDIEKVYDHVEWHFLFSVLEKMGFREKWIRWIKWCVSTSSFSVLVNGTPTGFFQSSRGLRQINPLSLYLFVVVMEALSCLIKRAVRGGFLSPYQVRHRGGEGVKISHLLFADDTLIFCKANEDQVTFLSWLLMCFEAISGLQVNLDKSELIPVCNVENVEELAFELGCKVGNLTFTYLGMPLGAPFKLWQLGMEWRRDSPKVSFFAWEASWGKVLTLDQVKKRGWALANRCYFCQAEEESIDHLLLHCEKTRAVWEMLFHSFWSVLGVSIFG</sequence>
<dbReference type="InterPro" id="IPR043502">
    <property type="entry name" value="DNA/RNA_pol_sf"/>
</dbReference>
<dbReference type="AlphaFoldDB" id="A5AGG3"/>
<dbReference type="CDD" id="cd01650">
    <property type="entry name" value="RT_nLTR_like"/>
    <property type="match status" value="1"/>
</dbReference>
<dbReference type="InterPro" id="IPR052343">
    <property type="entry name" value="Retrotransposon-Effector_Assoc"/>
</dbReference>
<protein>
    <recommendedName>
        <fullName evidence="2">Reverse transcriptase domain-containing protein</fullName>
    </recommendedName>
</protein>
<feature type="region of interest" description="Disordered" evidence="1">
    <location>
        <begin position="1"/>
        <end position="34"/>
    </location>
</feature>
<evidence type="ECO:0000256" key="1">
    <source>
        <dbReference type="SAM" id="MobiDB-lite"/>
    </source>
</evidence>
<dbReference type="SUPFAM" id="SSF56672">
    <property type="entry name" value="DNA/RNA polymerases"/>
    <property type="match status" value="1"/>
</dbReference>
<dbReference type="PANTHER" id="PTHR46890">
    <property type="entry name" value="NON-LTR RETROLELEMENT REVERSE TRANSCRIPTASE-LIKE PROTEIN-RELATED"/>
    <property type="match status" value="1"/>
</dbReference>
<dbReference type="InterPro" id="IPR000477">
    <property type="entry name" value="RT_dom"/>
</dbReference>
<organism evidence="3">
    <name type="scientific">Vitis vinifera</name>
    <name type="common">Grape</name>
    <dbReference type="NCBI Taxonomy" id="29760"/>
    <lineage>
        <taxon>Eukaryota</taxon>
        <taxon>Viridiplantae</taxon>
        <taxon>Streptophyta</taxon>
        <taxon>Embryophyta</taxon>
        <taxon>Tracheophyta</taxon>
        <taxon>Spermatophyta</taxon>
        <taxon>Magnoliopsida</taxon>
        <taxon>eudicotyledons</taxon>
        <taxon>Gunneridae</taxon>
        <taxon>Pentapetalae</taxon>
        <taxon>rosids</taxon>
        <taxon>Vitales</taxon>
        <taxon>Vitaceae</taxon>
        <taxon>Viteae</taxon>
        <taxon>Vitis</taxon>
    </lineage>
</organism>
<dbReference type="Pfam" id="PF13966">
    <property type="entry name" value="zf-RVT"/>
    <property type="match status" value="1"/>
</dbReference>
<feature type="region of interest" description="Disordered" evidence="1">
    <location>
        <begin position="43"/>
        <end position="62"/>
    </location>
</feature>
<dbReference type="Pfam" id="PF00078">
    <property type="entry name" value="RVT_1"/>
    <property type="match status" value="1"/>
</dbReference>
<feature type="compositionally biased region" description="Basic and acidic residues" evidence="1">
    <location>
        <begin position="10"/>
        <end position="32"/>
    </location>
</feature>
<dbReference type="PANTHER" id="PTHR46890:SF1">
    <property type="entry name" value="REVERSE TRANSCRIPTASE DOMAIN-CONTAINING PROTEIN"/>
    <property type="match status" value="1"/>
</dbReference>
<dbReference type="PROSITE" id="PS50878">
    <property type="entry name" value="RT_POL"/>
    <property type="match status" value="1"/>
</dbReference>
<dbReference type="InterPro" id="IPR026960">
    <property type="entry name" value="RVT-Znf"/>
</dbReference>
<reference evidence="3" key="1">
    <citation type="journal article" date="2007" name="PLoS ONE">
        <title>The first genome sequence of an elite grapevine cultivar (Pinot noir Vitis vinifera L.): coping with a highly heterozygous genome.</title>
        <authorList>
            <person name="Velasco R."/>
            <person name="Zharkikh A."/>
            <person name="Troggio M."/>
            <person name="Cartwright D.A."/>
            <person name="Cestaro A."/>
            <person name="Pruss D."/>
            <person name="Pindo M."/>
            <person name="FitzGerald L.M."/>
            <person name="Vezzulli S."/>
            <person name="Reid J."/>
            <person name="Malacarne G."/>
            <person name="Iliev D."/>
            <person name="Coppola G."/>
            <person name="Wardell B."/>
            <person name="Micheletti D."/>
            <person name="Macalma T."/>
            <person name="Facci M."/>
            <person name="Mitchell J.T."/>
            <person name="Perazzolli M."/>
            <person name="Eldredge G."/>
            <person name="Gatto P."/>
            <person name="Oyzerski R."/>
            <person name="Moretto M."/>
            <person name="Gutin N."/>
            <person name="Stefanini M."/>
            <person name="Chen Y."/>
            <person name="Segala C."/>
            <person name="Davenport C."/>
            <person name="Dematte L."/>
            <person name="Mraz A."/>
            <person name="Battilana J."/>
            <person name="Stormo K."/>
            <person name="Costa F."/>
            <person name="Tao Q."/>
            <person name="Si-Ammour A."/>
            <person name="Harkins T."/>
            <person name="Lackey A."/>
            <person name="Perbost C."/>
            <person name="Taillon B."/>
            <person name="Stella A."/>
            <person name="Solovyev V."/>
            <person name="Fawcett J.A."/>
            <person name="Sterck L."/>
            <person name="Vandepoele K."/>
            <person name="Grando S.M."/>
            <person name="Toppo S."/>
            <person name="Moser C."/>
            <person name="Lanchbury J."/>
            <person name="Bogden R."/>
            <person name="Skolnick M."/>
            <person name="Sgaramella V."/>
            <person name="Bhatnagar S.K."/>
            <person name="Fontana P."/>
            <person name="Gutin A."/>
            <person name="Van de Peer Y."/>
            <person name="Salamini F."/>
            <person name="Viola R."/>
        </authorList>
    </citation>
    <scope>NUCLEOTIDE SEQUENCE</scope>
</reference>
<evidence type="ECO:0000313" key="3">
    <source>
        <dbReference type="EMBL" id="CAN62436.1"/>
    </source>
</evidence>